<organism evidence="10 11">
    <name type="scientific">Persicobacter diffluens</name>
    <dbReference type="NCBI Taxonomy" id="981"/>
    <lineage>
        <taxon>Bacteria</taxon>
        <taxon>Pseudomonadati</taxon>
        <taxon>Bacteroidota</taxon>
        <taxon>Cytophagia</taxon>
        <taxon>Cytophagales</taxon>
        <taxon>Persicobacteraceae</taxon>
        <taxon>Persicobacter</taxon>
    </lineage>
</organism>
<dbReference type="PANTHER" id="PTHR43074:SF1">
    <property type="entry name" value="BETA-KETOACYL SYNTHASE FAMILY PROTEIN-RELATED"/>
    <property type="match status" value="1"/>
</dbReference>
<evidence type="ECO:0000259" key="7">
    <source>
        <dbReference type="PROSITE" id="PS50075"/>
    </source>
</evidence>
<dbReference type="InterPro" id="IPR057326">
    <property type="entry name" value="KR_dom"/>
</dbReference>
<feature type="region of interest" description="N-terminal hotdog fold" evidence="4">
    <location>
        <begin position="2358"/>
        <end position="2492"/>
    </location>
</feature>
<feature type="compositionally biased region" description="Polar residues" evidence="6">
    <location>
        <begin position="1588"/>
        <end position="1597"/>
    </location>
</feature>
<dbReference type="SMART" id="SM00825">
    <property type="entry name" value="PKS_KS"/>
    <property type="match status" value="1"/>
</dbReference>
<evidence type="ECO:0000256" key="2">
    <source>
        <dbReference type="ARBA" id="ARBA00022553"/>
    </source>
</evidence>
<feature type="domain" description="Carrier" evidence="7">
    <location>
        <begin position="1490"/>
        <end position="1570"/>
    </location>
</feature>
<feature type="compositionally biased region" description="Low complexity" evidence="6">
    <location>
        <begin position="1598"/>
        <end position="1607"/>
    </location>
</feature>
<dbReference type="PROSITE" id="PS52004">
    <property type="entry name" value="KS3_2"/>
    <property type="match status" value="1"/>
</dbReference>
<evidence type="ECO:0000256" key="6">
    <source>
        <dbReference type="SAM" id="MobiDB-lite"/>
    </source>
</evidence>
<dbReference type="InterPro" id="IPR016036">
    <property type="entry name" value="Malonyl_transacylase_ACP-bd"/>
</dbReference>
<dbReference type="Gene3D" id="3.10.129.110">
    <property type="entry name" value="Polyketide synthase dehydratase"/>
    <property type="match status" value="1"/>
</dbReference>
<feature type="region of interest" description="Disordered" evidence="6">
    <location>
        <begin position="1576"/>
        <end position="1610"/>
    </location>
</feature>
<dbReference type="InterPro" id="IPR032821">
    <property type="entry name" value="PKS_assoc"/>
</dbReference>
<dbReference type="InterPro" id="IPR001227">
    <property type="entry name" value="Ac_transferase_dom_sf"/>
</dbReference>
<dbReference type="InterPro" id="IPR036291">
    <property type="entry name" value="NAD(P)-bd_dom_sf"/>
</dbReference>
<feature type="domain" description="PKS/mFAS DH" evidence="9">
    <location>
        <begin position="2358"/>
        <end position="2651"/>
    </location>
</feature>
<evidence type="ECO:0000259" key="8">
    <source>
        <dbReference type="PROSITE" id="PS52004"/>
    </source>
</evidence>
<dbReference type="InterPro" id="IPR018201">
    <property type="entry name" value="Ketoacyl_synth_AS"/>
</dbReference>
<dbReference type="InterPro" id="IPR004432">
    <property type="entry name" value="Omega_3_polyunsat_FA_synth"/>
</dbReference>
<dbReference type="Pfam" id="PF00698">
    <property type="entry name" value="Acyl_transf_1"/>
    <property type="match status" value="1"/>
</dbReference>
<accession>A0AAN5AN67</accession>
<evidence type="ECO:0000256" key="5">
    <source>
        <dbReference type="SAM" id="Coils"/>
    </source>
</evidence>
<evidence type="ECO:0000259" key="9">
    <source>
        <dbReference type="PROSITE" id="PS52019"/>
    </source>
</evidence>
<dbReference type="EMBL" id="BQKE01000002">
    <property type="protein sequence ID" value="GJM62548.1"/>
    <property type="molecule type" value="Genomic_DNA"/>
</dbReference>
<dbReference type="SMART" id="SM00827">
    <property type="entry name" value="PKS_AT"/>
    <property type="match status" value="1"/>
</dbReference>
<dbReference type="Pfam" id="PF02801">
    <property type="entry name" value="Ketoacyl-synt_C"/>
    <property type="match status" value="1"/>
</dbReference>
<feature type="active site" description="Proton donor; for dehydratase activity" evidence="4">
    <location>
        <position position="2567"/>
    </location>
</feature>
<gene>
    <name evidence="10" type="ORF">PEDI_31000</name>
</gene>
<feature type="domain" description="Carrier" evidence="7">
    <location>
        <begin position="1612"/>
        <end position="1692"/>
    </location>
</feature>
<dbReference type="InterPro" id="IPR016035">
    <property type="entry name" value="Acyl_Trfase/lysoPLipase"/>
</dbReference>
<proteinExistence type="predicted"/>
<dbReference type="Proteomes" id="UP001310022">
    <property type="component" value="Unassembled WGS sequence"/>
</dbReference>
<dbReference type="NCBIfam" id="TIGR02813">
    <property type="entry name" value="omega_3_PfaA"/>
    <property type="match status" value="1"/>
</dbReference>
<evidence type="ECO:0000313" key="10">
    <source>
        <dbReference type="EMBL" id="GJM62548.1"/>
    </source>
</evidence>
<dbReference type="Pfam" id="PF16197">
    <property type="entry name" value="KAsynt_C_assoc"/>
    <property type="match status" value="1"/>
</dbReference>
<dbReference type="SUPFAM" id="SSF53901">
    <property type="entry name" value="Thiolase-like"/>
    <property type="match status" value="1"/>
</dbReference>
<dbReference type="InterPro" id="IPR014030">
    <property type="entry name" value="Ketoacyl_synth_N"/>
</dbReference>
<dbReference type="PROSITE" id="PS00606">
    <property type="entry name" value="KS3_1"/>
    <property type="match status" value="1"/>
</dbReference>
<dbReference type="Pfam" id="PF08659">
    <property type="entry name" value="KR"/>
    <property type="match status" value="1"/>
</dbReference>
<dbReference type="Gene3D" id="3.40.50.720">
    <property type="entry name" value="NAD(P)-binding Rossmann-like Domain"/>
    <property type="match status" value="1"/>
</dbReference>
<feature type="coiled-coil region" evidence="5">
    <location>
        <begin position="1012"/>
        <end position="1039"/>
    </location>
</feature>
<feature type="active site" description="Proton acceptor; for dehydratase activity" evidence="4">
    <location>
        <position position="2396"/>
    </location>
</feature>
<feature type="compositionally biased region" description="Polar residues" evidence="6">
    <location>
        <begin position="1224"/>
        <end position="1234"/>
    </location>
</feature>
<feature type="domain" description="Ketosynthase family 3 (KS3)" evidence="8">
    <location>
        <begin position="10"/>
        <end position="471"/>
    </location>
</feature>
<dbReference type="PROSITE" id="PS50075">
    <property type="entry name" value="CARRIER"/>
    <property type="match status" value="6"/>
</dbReference>
<feature type="compositionally biased region" description="Low complexity" evidence="6">
    <location>
        <begin position="1063"/>
        <end position="1096"/>
    </location>
</feature>
<keyword evidence="5" id="KW-0175">Coiled coil</keyword>
<dbReference type="InterPro" id="IPR014031">
    <property type="entry name" value="Ketoacyl_synth_C"/>
</dbReference>
<keyword evidence="1" id="KW-0596">Phosphopantetheine</keyword>
<dbReference type="Gene3D" id="1.10.1200.10">
    <property type="entry name" value="ACP-like"/>
    <property type="match status" value="6"/>
</dbReference>
<dbReference type="Gene3D" id="3.40.366.10">
    <property type="entry name" value="Malonyl-Coenzyme A Acyl Carrier Protein, domain 2"/>
    <property type="match status" value="1"/>
</dbReference>
<keyword evidence="2" id="KW-0597">Phosphoprotein</keyword>
<dbReference type="SUPFAM" id="SSF52151">
    <property type="entry name" value="FabD/lysophospholipase-like"/>
    <property type="match status" value="1"/>
</dbReference>
<feature type="compositionally biased region" description="Low complexity" evidence="6">
    <location>
        <begin position="1211"/>
        <end position="1223"/>
    </location>
</feature>
<dbReference type="PROSITE" id="PS52019">
    <property type="entry name" value="PKS_MFAS_DH"/>
    <property type="match status" value="1"/>
</dbReference>
<dbReference type="InterPro" id="IPR014043">
    <property type="entry name" value="Acyl_transferase_dom"/>
</dbReference>
<dbReference type="SMART" id="SM00822">
    <property type="entry name" value="PKS_KR"/>
    <property type="match status" value="1"/>
</dbReference>
<feature type="domain" description="Carrier" evidence="7">
    <location>
        <begin position="1369"/>
        <end position="1449"/>
    </location>
</feature>
<dbReference type="InterPro" id="IPR052568">
    <property type="entry name" value="PKS-FAS_Synthase"/>
</dbReference>
<dbReference type="SUPFAM" id="SSF51735">
    <property type="entry name" value="NAD(P)-binding Rossmann-fold domains"/>
    <property type="match status" value="1"/>
</dbReference>
<dbReference type="InterPro" id="IPR009081">
    <property type="entry name" value="PP-bd_ACP"/>
</dbReference>
<feature type="compositionally biased region" description="Low complexity" evidence="6">
    <location>
        <begin position="1576"/>
        <end position="1587"/>
    </location>
</feature>
<comment type="caution">
    <text evidence="10">The sequence shown here is derived from an EMBL/GenBank/DDBJ whole genome shotgun (WGS) entry which is preliminary data.</text>
</comment>
<keyword evidence="3" id="KW-0808">Transferase</keyword>
<reference evidence="10 11" key="1">
    <citation type="submission" date="2021-12" db="EMBL/GenBank/DDBJ databases">
        <title>Genome sequencing of bacteria with rrn-lacking chromosome and rrn-plasmid.</title>
        <authorList>
            <person name="Anda M."/>
            <person name="Iwasaki W."/>
        </authorList>
    </citation>
    <scope>NUCLEOTIDE SEQUENCE [LARGE SCALE GENOMIC DNA]</scope>
    <source>
        <strain evidence="10 11">NBRC 15940</strain>
    </source>
</reference>
<keyword evidence="11" id="KW-1185">Reference proteome</keyword>
<dbReference type="PANTHER" id="PTHR43074">
    <property type="entry name" value="OMEGA-3 POLYUNSATURATED FATTY ACID SYNTHASE PFAB-RELATED"/>
    <property type="match status" value="1"/>
</dbReference>
<feature type="compositionally biased region" description="Polar residues" evidence="6">
    <location>
        <begin position="1097"/>
        <end position="1107"/>
    </location>
</feature>
<dbReference type="InterPro" id="IPR013968">
    <property type="entry name" value="PKS_KR"/>
</dbReference>
<feature type="coiled-coil region" evidence="5">
    <location>
        <begin position="500"/>
        <end position="562"/>
    </location>
</feature>
<dbReference type="InterPro" id="IPR036736">
    <property type="entry name" value="ACP-like_sf"/>
</dbReference>
<protein>
    <submittedName>
        <fullName evidence="10">Uncharacterized protein</fullName>
    </submittedName>
</protein>
<dbReference type="Pfam" id="PF00550">
    <property type="entry name" value="PP-binding"/>
    <property type="match status" value="6"/>
</dbReference>
<evidence type="ECO:0000313" key="11">
    <source>
        <dbReference type="Proteomes" id="UP001310022"/>
    </source>
</evidence>
<evidence type="ECO:0000256" key="4">
    <source>
        <dbReference type="PROSITE-ProRule" id="PRU01363"/>
    </source>
</evidence>
<evidence type="ECO:0000256" key="3">
    <source>
        <dbReference type="ARBA" id="ARBA00022679"/>
    </source>
</evidence>
<feature type="domain" description="Carrier" evidence="7">
    <location>
        <begin position="1125"/>
        <end position="1205"/>
    </location>
</feature>
<feature type="region of interest" description="Disordered" evidence="6">
    <location>
        <begin position="1063"/>
        <end position="1124"/>
    </location>
</feature>
<dbReference type="InterPro" id="IPR042104">
    <property type="entry name" value="PKS_dehydratase_sf"/>
</dbReference>
<dbReference type="Gene3D" id="3.40.47.10">
    <property type="match status" value="1"/>
</dbReference>
<dbReference type="SUPFAM" id="SSF55048">
    <property type="entry name" value="Probable ACP-binding domain of malonyl-CoA ACP transacylase"/>
    <property type="match status" value="1"/>
</dbReference>
<dbReference type="RefSeq" id="WP_338237819.1">
    <property type="nucleotide sequence ID" value="NZ_BQKE01000002.1"/>
</dbReference>
<feature type="domain" description="Carrier" evidence="7">
    <location>
        <begin position="1248"/>
        <end position="1328"/>
    </location>
</feature>
<dbReference type="GO" id="GO:0006633">
    <property type="term" value="P:fatty acid biosynthetic process"/>
    <property type="evidence" value="ECO:0007669"/>
    <property type="project" value="InterPro"/>
</dbReference>
<feature type="region of interest" description="Disordered" evidence="6">
    <location>
        <begin position="1211"/>
        <end position="1247"/>
    </location>
</feature>
<dbReference type="InterPro" id="IPR020841">
    <property type="entry name" value="PKS_Beta-ketoAc_synthase_dom"/>
</dbReference>
<evidence type="ECO:0000256" key="1">
    <source>
        <dbReference type="ARBA" id="ARBA00022450"/>
    </source>
</evidence>
<dbReference type="InterPro" id="IPR016039">
    <property type="entry name" value="Thiolase-like"/>
</dbReference>
<dbReference type="Pfam" id="PF00109">
    <property type="entry name" value="ketoacyl-synt"/>
    <property type="match status" value="1"/>
</dbReference>
<dbReference type="CDD" id="cd00833">
    <property type="entry name" value="PKS"/>
    <property type="match status" value="1"/>
</dbReference>
<name>A0AAN5AN67_9BACT</name>
<feature type="region of interest" description="C-terminal hotdog fold" evidence="4">
    <location>
        <begin position="2504"/>
        <end position="2651"/>
    </location>
</feature>
<dbReference type="GO" id="GO:0004315">
    <property type="term" value="F:3-oxoacyl-[acyl-carrier-protein] synthase activity"/>
    <property type="evidence" value="ECO:0007669"/>
    <property type="project" value="InterPro"/>
</dbReference>
<dbReference type="SUPFAM" id="SSF47336">
    <property type="entry name" value="ACP-like"/>
    <property type="match status" value="6"/>
</dbReference>
<dbReference type="InterPro" id="IPR049900">
    <property type="entry name" value="PKS_mFAS_DH"/>
</dbReference>
<dbReference type="CDD" id="cd08953">
    <property type="entry name" value="KR_2_SDR_x"/>
    <property type="match status" value="1"/>
</dbReference>
<feature type="domain" description="Carrier" evidence="7">
    <location>
        <begin position="1725"/>
        <end position="1805"/>
    </location>
</feature>
<sequence>MADTNQLLKDCPVAIIGMASAFADSKNLEQYWENIVDGVDCITEVPSSRWEIDDLYDADPRAEDKTYCKVGGFLPDLDFNPMEFGLPPNILEVTDSSQLLSLLVARDALMDAGYAPGSEEFNEALRQRTGCILGVGGGQKLITPLTGRLQYPIWQKVLSSMGLPQSKIDQAIEKMKKAYIPWTENSFPGMLGNVISGRVANRFDLGGINSVVDAACAASLSAIKMAVAELIEGRSDMMITGGVDTDNSPFMYMSFAKTPAFSKQGSIRPFDHEGDGMLIGEGVGMIVCKRLDDAIRDGDRVYAVLKGIGGSSDGRFKSIYAPRPEGQALAMQRAYDEAGFEPHTVGLIEAHGTGTNAGDASEAKSMGMVFSQNNETKNHIALGSVKSQVGHCKAAAGVAGMIKAALALHHKVLPGTINVTQPNPKMDIDNSPLYVNSATRPWFRKDSHLPRRASVSAFGFGGVNLHMAMEEYEQESAANYRINKLYQGVLLSAPSPSELIAAVQQQIENIQGEQANYKLKSLAASSANKAIPATHARLGFVAKGVEDAQKKLQAALKLLQANPTARSWEQPILGVWGRSSAIAPTEKTVALFAGQGSQYVNMGNALACNFPTVRKSFEAANAVFEAKGKAPLTETVFPVPVFNPAEEKALQQNLTATQNAQPAIGALSAGMYQLMANAGFSADFYAGHSYGEITALWAAGVMDDATFYQLSEARGAAMAAPANGDAGSMLAVKASAEMIEPKIAAFPKVQVANINSNNQVILGGDTAQLQQAQEALKAEGFLATMLPVAAAFHTPFVQHASAPFAAELDKANFKASNKVIFSNTTGQQYVNDPAQIKETLKGHILNPVRFREQVEGIYAAGGRVFVEFGPKNILSNLVKDILGDRPHTVIAMNANAKKDGEQQLREAAMQLAVLGMPVQAFDQAAATPMVPASVGKMNVKLSGNNYVSPQRQQAWQEAIQPAKEVEETPTEATNGSNGLAEEIEAVMVETQDIASYVQEKLQQKQQSDSEEAMATKAQLDQIQADLERLTAQQNRIETMLNALFSQPLGNILAAGAQPAAAPALEAPNQQAAPQPMATPAATPAQPAEAPAQPAPASVQTGHALSQETPAPATTPAPAAPTSTGISRTEIDASLMEVIAEKTGYPQEMLEMSMDMEADLGIDSIKRVEIFGAMTDANPSIQGVNPSDLAELRTLDQISAYIASKAGASSAPAQQPAAAPASAQTGHALSQQEQPMATAAPAAPTSGGISRAEIDASLMEVIAEKTGYPQEMLEMSMDMEADLGIDSIKRVEIFGAMTDANPSIQGVNPSDLAELRTLDQISAYIASKAGASSAPAQQPAAAPASAPVAEPVAAAPAPSAAPAAPVSGGISRSEIDASLMEVIAEKTGYPAEMLEMSMDMEADLGIDSIKRVEIFGAMTDANPSIQGVNPSDLAELRTLDQISEYIASKAGASSAPAQQPAAAPASAPVAESVAAAPAPSAAPAAPVSGGISRAEIDASLMEVIAEKTGYPAEMLEMSMDMEADLGIDSIKRVEIFGAMTDANPSIQGVNPSDLAELRTLDQISAYIAGKAGASSAPAQPAAAPASAQTGHALSQQEQPTATPAPAAPVSGGISRAEIDASLMEVIAEKTGYPAEMLEMSMDMEADLGIDSIKRVEIFGAMTDANPSIQGVNPSDLAELRTLDQISAYIAGKAGASSAPASAPVAEPVAAAPAPSAAPAAPVSGGISRADIDASLMEVIAEKTGYPAEMLEMSMDMEADLGIDSIKRVEIFGAMTDANPSIQGVNPSDLAELRTLDQIAAYIAGKAGASDGVTSTSVQEAVPGKLNGLTSFTSGQYTGVPRSEVKLKYIPQPDQLINKTALGALTLVINEGTGFTPALCEALLAHGHQVVVMTLPEALVRKSKFNLPAGVKEVVLASTKDEDLKVVVQGLNAPVAHFIYNHPHFRFPLGQLSRHFETEKALVKVAFFMAKHLKAGLNELANENRTSFMVTTRLDGALGLQNPGNVSVVGGGLFGLTKCLNLEWTNVFCRGVDLALELKPEQAAANVVAELYDADQCMTDIAYNAKGERHTLVAEEMPALQQQSLESTINQDSVFLVTGGARGVTADCVKAMAKTYHCKFILVGRSALATEEPAWAVGVEDAPSLKRKAMEFLKSTGEKPLPKTINKLVGGVQAQREILENLEYIKAQGSEVHYAAADVTDAEGLKAAVAPIVAQTGDITGLVHGAGRLADKLIENKTEWDFDAVYDVKIQGLVAATAVVDIHKIQHVVFFSSVAGFYGNVGQSDYAIANEVLNRTAHVFKKNHPEWHVSSINWGAWDAGMVSGELKKMFEAHGVSLVPSDEGPVSMVDQLSTLFADQPQVILGGTLPLAKADTSGDLKTAVLERSLKEEANPFLGHHVIQGNAVLPIINASTWMAQTAEDFYPGFFVYKVENAKLFKGIVFDGKQSEQYQISLKEQSKDAENIEVLVTIYSNTGGKLPMNHYQATVRLVSSKPKAPIMPLPAVRTPEVADASGIYTDGTLFHGTDFQGVKQIIEVTEKGCLLKCEHAGVTPERQGQFPVKSFNAFLTDIMYQGLLVWVRKYHGCGSLPLRTEWVETYNALPFGRPFYVALEVLKSDDFAMEADISAFDAETGELYMKSHRAGVTISKDLVWN</sequence>